<protein>
    <recommendedName>
        <fullName evidence="4">Secreted protein</fullName>
    </recommendedName>
</protein>
<dbReference type="Proteomes" id="UP001153269">
    <property type="component" value="Unassembled WGS sequence"/>
</dbReference>
<proteinExistence type="predicted"/>
<gene>
    <name evidence="2" type="ORF">PLEPLA_LOCUS29749</name>
</gene>
<keyword evidence="3" id="KW-1185">Reference proteome</keyword>
<feature type="chain" id="PRO_5040213058" description="Secreted protein" evidence="1">
    <location>
        <begin position="29"/>
        <end position="100"/>
    </location>
</feature>
<dbReference type="EMBL" id="CADEAL010002771">
    <property type="protein sequence ID" value="CAB1442043.1"/>
    <property type="molecule type" value="Genomic_DNA"/>
</dbReference>
<evidence type="ECO:0000256" key="1">
    <source>
        <dbReference type="SAM" id="SignalP"/>
    </source>
</evidence>
<comment type="caution">
    <text evidence="2">The sequence shown here is derived from an EMBL/GenBank/DDBJ whole genome shotgun (WGS) entry which is preliminary data.</text>
</comment>
<sequence length="100" mass="11218">MKLVQVVLMLISLKLLISSMFAAATVEAEDIRDLYDSRLCFNSPSYLRFCGLSSPHRVVRSRGHVACLRERRELCSENAVAGCVSVVQPMDTIYSHRGDQ</sequence>
<feature type="non-terminal residue" evidence="2">
    <location>
        <position position="1"/>
    </location>
</feature>
<evidence type="ECO:0000313" key="3">
    <source>
        <dbReference type="Proteomes" id="UP001153269"/>
    </source>
</evidence>
<keyword evidence="1" id="KW-0732">Signal</keyword>
<evidence type="ECO:0008006" key="4">
    <source>
        <dbReference type="Google" id="ProtNLM"/>
    </source>
</evidence>
<evidence type="ECO:0000313" key="2">
    <source>
        <dbReference type="EMBL" id="CAB1442043.1"/>
    </source>
</evidence>
<feature type="signal peptide" evidence="1">
    <location>
        <begin position="1"/>
        <end position="28"/>
    </location>
</feature>
<accession>A0A9N7V4K6</accession>
<reference evidence="2" key="1">
    <citation type="submission" date="2020-03" db="EMBL/GenBank/DDBJ databases">
        <authorList>
            <person name="Weist P."/>
        </authorList>
    </citation>
    <scope>NUCLEOTIDE SEQUENCE</scope>
</reference>
<dbReference type="AlphaFoldDB" id="A0A9N7V4K6"/>
<organism evidence="2 3">
    <name type="scientific">Pleuronectes platessa</name>
    <name type="common">European plaice</name>
    <dbReference type="NCBI Taxonomy" id="8262"/>
    <lineage>
        <taxon>Eukaryota</taxon>
        <taxon>Metazoa</taxon>
        <taxon>Chordata</taxon>
        <taxon>Craniata</taxon>
        <taxon>Vertebrata</taxon>
        <taxon>Euteleostomi</taxon>
        <taxon>Actinopterygii</taxon>
        <taxon>Neopterygii</taxon>
        <taxon>Teleostei</taxon>
        <taxon>Neoteleostei</taxon>
        <taxon>Acanthomorphata</taxon>
        <taxon>Carangaria</taxon>
        <taxon>Pleuronectiformes</taxon>
        <taxon>Pleuronectoidei</taxon>
        <taxon>Pleuronectidae</taxon>
        <taxon>Pleuronectes</taxon>
    </lineage>
</organism>
<name>A0A9N7V4K6_PLEPL</name>